<gene>
    <name evidence="2" type="ORF">OUZ56_011811</name>
</gene>
<accession>A0ABQ9Z1A1</accession>
<comment type="caution">
    <text evidence="2">The sequence shown here is derived from an EMBL/GenBank/DDBJ whole genome shotgun (WGS) entry which is preliminary data.</text>
</comment>
<organism evidence="2 3">
    <name type="scientific">Daphnia magna</name>
    <dbReference type="NCBI Taxonomy" id="35525"/>
    <lineage>
        <taxon>Eukaryota</taxon>
        <taxon>Metazoa</taxon>
        <taxon>Ecdysozoa</taxon>
        <taxon>Arthropoda</taxon>
        <taxon>Crustacea</taxon>
        <taxon>Branchiopoda</taxon>
        <taxon>Diplostraca</taxon>
        <taxon>Cladocera</taxon>
        <taxon>Anomopoda</taxon>
        <taxon>Daphniidae</taxon>
        <taxon>Daphnia</taxon>
    </lineage>
</organism>
<name>A0ABQ9Z1A1_9CRUS</name>
<dbReference type="Proteomes" id="UP001234178">
    <property type="component" value="Unassembled WGS sequence"/>
</dbReference>
<evidence type="ECO:0000313" key="3">
    <source>
        <dbReference type="Proteomes" id="UP001234178"/>
    </source>
</evidence>
<evidence type="ECO:0000313" key="2">
    <source>
        <dbReference type="EMBL" id="KAK4006653.1"/>
    </source>
</evidence>
<feature type="region of interest" description="Disordered" evidence="1">
    <location>
        <begin position="86"/>
        <end position="121"/>
    </location>
</feature>
<keyword evidence="3" id="KW-1185">Reference proteome</keyword>
<evidence type="ECO:0000256" key="1">
    <source>
        <dbReference type="SAM" id="MobiDB-lite"/>
    </source>
</evidence>
<reference evidence="2 3" key="1">
    <citation type="journal article" date="2023" name="Nucleic Acids Res.">
        <title>The hologenome of Daphnia magna reveals possible DNA methylation and microbiome-mediated evolution of the host genome.</title>
        <authorList>
            <person name="Chaturvedi A."/>
            <person name="Li X."/>
            <person name="Dhandapani V."/>
            <person name="Marshall H."/>
            <person name="Kissane S."/>
            <person name="Cuenca-Cambronero M."/>
            <person name="Asole G."/>
            <person name="Calvet F."/>
            <person name="Ruiz-Romero M."/>
            <person name="Marangio P."/>
            <person name="Guigo R."/>
            <person name="Rago D."/>
            <person name="Mirbahai L."/>
            <person name="Eastwood N."/>
            <person name="Colbourne J.K."/>
            <person name="Zhou J."/>
            <person name="Mallon E."/>
            <person name="Orsini L."/>
        </authorList>
    </citation>
    <scope>NUCLEOTIDE SEQUENCE [LARGE SCALE GENOMIC DNA]</scope>
    <source>
        <strain evidence="2">LRV0_1</strain>
    </source>
</reference>
<proteinExistence type="predicted"/>
<feature type="compositionally biased region" description="Polar residues" evidence="1">
    <location>
        <begin position="110"/>
        <end position="119"/>
    </location>
</feature>
<sequence length="145" mass="16295">MPAIQFVLKNYKETPSVETMNTEAMQKSNGSKNVTAPVATGKRLAFDHSYIDNVLSKNRSTERLETDEIGEYEGCLENGLSFNRLHNPPEGHSSCAPRKKNASYRLTFREPQTPSSSDRSLLETKVKNHPSFFPLLSHDLQGHCN</sequence>
<dbReference type="EMBL" id="JAOYFB010000002">
    <property type="protein sequence ID" value="KAK4006653.1"/>
    <property type="molecule type" value="Genomic_DNA"/>
</dbReference>
<protein>
    <submittedName>
        <fullName evidence="2">Uncharacterized protein</fullName>
    </submittedName>
</protein>